<accession>A0A5S6QW21</accession>
<evidence type="ECO:0000256" key="1">
    <source>
        <dbReference type="ARBA" id="ARBA00012493"/>
    </source>
</evidence>
<dbReference type="InterPro" id="IPR041373">
    <property type="entry name" value="RT_RNaseH"/>
</dbReference>
<evidence type="ECO:0000256" key="4">
    <source>
        <dbReference type="ARBA" id="ARBA00022722"/>
    </source>
</evidence>
<dbReference type="AlphaFoldDB" id="A0A5S6QW21"/>
<dbReference type="GO" id="GO:0016787">
    <property type="term" value="F:hydrolase activity"/>
    <property type="evidence" value="ECO:0007669"/>
    <property type="project" value="UniProtKB-KW"/>
</dbReference>
<feature type="domain" description="Reverse transcriptase RNase H-like" evidence="8">
    <location>
        <begin position="3"/>
        <end position="90"/>
    </location>
</feature>
<dbReference type="Proteomes" id="UP000046395">
    <property type="component" value="Unassembled WGS sequence"/>
</dbReference>
<dbReference type="Pfam" id="PF17921">
    <property type="entry name" value="Integrase_H2C2"/>
    <property type="match status" value="1"/>
</dbReference>
<keyword evidence="7" id="KW-0695">RNA-directed DNA polymerase</keyword>
<evidence type="ECO:0000259" key="8">
    <source>
        <dbReference type="Pfam" id="PF17917"/>
    </source>
</evidence>
<sequence length="269" mass="30624">MSHVNDDGGEQPVYIASRTLHSTERNYAQIDWEALAIMLAVQKFRRYLIGRKFTIYTDHQPLLGLLSKGKPIRDCASPRMLRWSLWLSNFDYELRYRPGKQMGGADALSRLPLPYNEREIEPQPPEVFLLEIEPHGPFSPADIAQATDSDPTLTQVRAWVTNGWPNGKLLPPFSVFNQHRQSMSVQKNCVLFGNRVLIPSPLRRDVLKMLHAKHHVIVATMAIARSYIWWPGISTDIEKIVTNCSTCLAVRPDPPRVLPSPWPTIDQPA</sequence>
<dbReference type="GO" id="GO:0003964">
    <property type="term" value="F:RNA-directed DNA polymerase activity"/>
    <property type="evidence" value="ECO:0007669"/>
    <property type="project" value="UniProtKB-KW"/>
</dbReference>
<dbReference type="SUPFAM" id="SSF56672">
    <property type="entry name" value="DNA/RNA polymerases"/>
    <property type="match status" value="1"/>
</dbReference>
<protein>
    <recommendedName>
        <fullName evidence="1">RNA-directed DNA polymerase</fullName>
        <ecNumber evidence="1">2.7.7.49</ecNumber>
    </recommendedName>
</protein>
<dbReference type="FunFam" id="1.10.340.70:FF:000003">
    <property type="entry name" value="Protein CBG25708"/>
    <property type="match status" value="1"/>
</dbReference>
<evidence type="ECO:0000256" key="7">
    <source>
        <dbReference type="ARBA" id="ARBA00022918"/>
    </source>
</evidence>
<evidence type="ECO:0000256" key="2">
    <source>
        <dbReference type="ARBA" id="ARBA00022679"/>
    </source>
</evidence>
<reference evidence="11" key="1">
    <citation type="submission" date="2019-12" db="UniProtKB">
        <authorList>
            <consortium name="WormBaseParasite"/>
        </authorList>
    </citation>
    <scope>IDENTIFICATION</scope>
</reference>
<keyword evidence="10" id="KW-1185">Reference proteome</keyword>
<keyword evidence="5" id="KW-0255">Endonuclease</keyword>
<evidence type="ECO:0000313" key="11">
    <source>
        <dbReference type="WBParaSite" id="TMUE_3000011087.1"/>
    </source>
</evidence>
<evidence type="ECO:0000256" key="3">
    <source>
        <dbReference type="ARBA" id="ARBA00022695"/>
    </source>
</evidence>
<keyword evidence="2" id="KW-0808">Transferase</keyword>
<proteinExistence type="predicted"/>
<feature type="domain" description="Integrase zinc-binding" evidence="9">
    <location>
        <begin position="198"/>
        <end position="252"/>
    </location>
</feature>
<dbReference type="PANTHER" id="PTHR37984:SF12">
    <property type="entry name" value="RIBONUCLEASE H"/>
    <property type="match status" value="1"/>
</dbReference>
<dbReference type="STRING" id="70415.A0A5S6QW21"/>
<name>A0A5S6QW21_TRIMR</name>
<dbReference type="InterPro" id="IPR043502">
    <property type="entry name" value="DNA/RNA_pol_sf"/>
</dbReference>
<dbReference type="EC" id="2.7.7.49" evidence="1"/>
<dbReference type="CDD" id="cd09274">
    <property type="entry name" value="RNase_HI_RT_Ty3"/>
    <property type="match status" value="1"/>
</dbReference>
<keyword evidence="3" id="KW-0548">Nucleotidyltransferase</keyword>
<dbReference type="InterPro" id="IPR050951">
    <property type="entry name" value="Retrovirus_Pol_polyprotein"/>
</dbReference>
<evidence type="ECO:0000256" key="6">
    <source>
        <dbReference type="ARBA" id="ARBA00022801"/>
    </source>
</evidence>
<keyword evidence="6" id="KW-0378">Hydrolase</keyword>
<dbReference type="WBParaSite" id="TMUE_3000011087.1">
    <property type="protein sequence ID" value="TMUE_3000011087.1"/>
    <property type="gene ID" value="WBGene00301146"/>
</dbReference>
<dbReference type="Gene3D" id="1.10.340.70">
    <property type="match status" value="1"/>
</dbReference>
<dbReference type="Pfam" id="PF17917">
    <property type="entry name" value="RT_RNaseH"/>
    <property type="match status" value="1"/>
</dbReference>
<organism evidence="10 11">
    <name type="scientific">Trichuris muris</name>
    <name type="common">Mouse whipworm</name>
    <dbReference type="NCBI Taxonomy" id="70415"/>
    <lineage>
        <taxon>Eukaryota</taxon>
        <taxon>Metazoa</taxon>
        <taxon>Ecdysozoa</taxon>
        <taxon>Nematoda</taxon>
        <taxon>Enoplea</taxon>
        <taxon>Dorylaimia</taxon>
        <taxon>Trichinellida</taxon>
        <taxon>Trichuridae</taxon>
        <taxon>Trichuris</taxon>
    </lineage>
</organism>
<evidence type="ECO:0000256" key="5">
    <source>
        <dbReference type="ARBA" id="ARBA00022759"/>
    </source>
</evidence>
<dbReference type="InterPro" id="IPR041588">
    <property type="entry name" value="Integrase_H2C2"/>
</dbReference>
<dbReference type="GO" id="GO:0004519">
    <property type="term" value="F:endonuclease activity"/>
    <property type="evidence" value="ECO:0007669"/>
    <property type="project" value="UniProtKB-KW"/>
</dbReference>
<keyword evidence="4" id="KW-0540">Nuclease</keyword>
<evidence type="ECO:0000313" key="10">
    <source>
        <dbReference type="Proteomes" id="UP000046395"/>
    </source>
</evidence>
<dbReference type="PANTHER" id="PTHR37984">
    <property type="entry name" value="PROTEIN CBG26694"/>
    <property type="match status" value="1"/>
</dbReference>
<evidence type="ECO:0000259" key="9">
    <source>
        <dbReference type="Pfam" id="PF17921"/>
    </source>
</evidence>